<evidence type="ECO:0000313" key="6">
    <source>
        <dbReference type="Proteomes" id="UP000297946"/>
    </source>
</evidence>
<name>A0A5F1ZV68_9LEPT</name>
<protein>
    <submittedName>
        <fullName evidence="3">Lipoprotein LipL41</fullName>
    </submittedName>
</protein>
<dbReference type="EMBL" id="RQER01000006">
    <property type="protein sequence ID" value="TGK01196.1"/>
    <property type="molecule type" value="Genomic_DNA"/>
</dbReference>
<evidence type="ECO:0000256" key="2">
    <source>
        <dbReference type="SAM" id="SignalP"/>
    </source>
</evidence>
<dbReference type="EMBL" id="RQGC01000004">
    <property type="protein sequence ID" value="TGL42353.1"/>
    <property type="molecule type" value="Genomic_DNA"/>
</dbReference>
<dbReference type="AlphaFoldDB" id="A0A5F1ZV68"/>
<proteinExistence type="predicted"/>
<evidence type="ECO:0000313" key="5">
    <source>
        <dbReference type="Proteomes" id="UP000297273"/>
    </source>
</evidence>
<organism evidence="3 6">
    <name type="scientific">Leptospira langatensis</name>
    <dbReference type="NCBI Taxonomy" id="2484983"/>
    <lineage>
        <taxon>Bacteria</taxon>
        <taxon>Pseudomonadati</taxon>
        <taxon>Spirochaetota</taxon>
        <taxon>Spirochaetia</taxon>
        <taxon>Leptospirales</taxon>
        <taxon>Leptospiraceae</taxon>
        <taxon>Leptospira</taxon>
    </lineage>
</organism>
<evidence type="ECO:0000313" key="3">
    <source>
        <dbReference type="EMBL" id="TGK01196.1"/>
    </source>
</evidence>
<keyword evidence="3" id="KW-0449">Lipoprotein</keyword>
<sequence length="355" mass="38453">MKKIAALLFAGALAFSVSNCGETVDVEYPVFPKSKEGRQLKQFLGTIRVVGLAVEKPQKSLWETVFGAGSSFIDQMPSKVFEAFDKETYYKLIDLSKRADALNEATLTLTGITKSRVKLGNQLGAEAILHIGYQKPYTECGSEMMTDYGAAAMQIGGALASVATGRQVNTGGGSVSKQTAVRYMLIPLDATLIKVETGEVRKAVVSNPAKVDGGVGGSVCPSVLDSFGKALDEAALYIKDRLSPKVNTEKIRVFVKDEDPDVADLLNDGYQEITGETPSFKKAKENWEKADKKAGGKSWGAKTNIGTYYFQAGDFDKAIKYYEDAMKISGVDKNYVRELRKRAEAVAAVDDNADK</sequence>
<dbReference type="Proteomes" id="UP000297273">
    <property type="component" value="Unassembled WGS sequence"/>
</dbReference>
<dbReference type="SUPFAM" id="SSF81901">
    <property type="entry name" value="HCP-like"/>
    <property type="match status" value="1"/>
</dbReference>
<reference evidence="5 6" key="2">
    <citation type="journal article" date="2019" name="PLoS Negl. Trop. Dis.">
        <title>Revisiting the worldwide diversity of Leptospira species in the environment.</title>
        <authorList>
            <person name="Vincent A.T."/>
            <person name="Schiettekatte O."/>
            <person name="Bourhy P."/>
            <person name="Veyrier F.J."/>
            <person name="Picardeau M."/>
        </authorList>
    </citation>
    <scope>NUCLEOTIDE SEQUENCE [LARGE SCALE GENOMIC DNA]</scope>
    <source>
        <strain evidence="5">201702690</strain>
        <strain evidence="3 6">SSW18</strain>
    </source>
</reference>
<reference evidence="4" key="1">
    <citation type="submission" date="2018-10" db="EMBL/GenBank/DDBJ databases">
        <authorList>
            <person name="Vincent A.T."/>
            <person name="Schiettekatte O."/>
            <person name="Bourhy P."/>
            <person name="Veyrier F.J."/>
            <person name="Picardeau M."/>
        </authorList>
    </citation>
    <scope>NUCLEOTIDE SEQUENCE</scope>
    <source>
        <strain evidence="4">201702690</strain>
    </source>
</reference>
<dbReference type="SMART" id="SM00028">
    <property type="entry name" value="TPR"/>
    <property type="match status" value="1"/>
</dbReference>
<accession>A0A5F1ZV68</accession>
<gene>
    <name evidence="3" type="ORF">EHO57_09620</name>
    <name evidence="4" type="ORF">EHQ53_09255</name>
</gene>
<keyword evidence="1" id="KW-0802">TPR repeat</keyword>
<evidence type="ECO:0000313" key="4">
    <source>
        <dbReference type="EMBL" id="TGL42353.1"/>
    </source>
</evidence>
<feature type="signal peptide" evidence="2">
    <location>
        <begin position="1"/>
        <end position="20"/>
    </location>
</feature>
<dbReference type="InterPro" id="IPR019734">
    <property type="entry name" value="TPR_rpt"/>
</dbReference>
<feature type="chain" id="PRO_5043206998" evidence="2">
    <location>
        <begin position="21"/>
        <end position="355"/>
    </location>
</feature>
<keyword evidence="5" id="KW-1185">Reference proteome</keyword>
<dbReference type="Gene3D" id="1.25.40.10">
    <property type="entry name" value="Tetratricopeptide repeat domain"/>
    <property type="match status" value="1"/>
</dbReference>
<dbReference type="RefSeq" id="WP_135645295.1">
    <property type="nucleotide sequence ID" value="NZ_RQER01000006.1"/>
</dbReference>
<dbReference type="OrthoDB" id="320143at2"/>
<keyword evidence="2" id="KW-0732">Signal</keyword>
<comment type="caution">
    <text evidence="3">The sequence shown here is derived from an EMBL/GenBank/DDBJ whole genome shotgun (WGS) entry which is preliminary data.</text>
</comment>
<dbReference type="NCBIfam" id="NF033161">
    <property type="entry name" value="lipo_LipL41"/>
    <property type="match status" value="1"/>
</dbReference>
<dbReference type="InterPro" id="IPR011990">
    <property type="entry name" value="TPR-like_helical_dom_sf"/>
</dbReference>
<dbReference type="Proteomes" id="UP000297946">
    <property type="component" value="Unassembled WGS sequence"/>
</dbReference>
<evidence type="ECO:0000256" key="1">
    <source>
        <dbReference type="PROSITE-ProRule" id="PRU00339"/>
    </source>
</evidence>
<feature type="repeat" description="TPR" evidence="1">
    <location>
        <begin position="299"/>
        <end position="332"/>
    </location>
</feature>
<dbReference type="PROSITE" id="PS50005">
    <property type="entry name" value="TPR"/>
    <property type="match status" value="1"/>
</dbReference>